<accession>A0A2I0K3E6</accession>
<comment type="caution">
    <text evidence="2">The sequence shown here is derived from an EMBL/GenBank/DDBJ whole genome shotgun (WGS) entry which is preliminary data.</text>
</comment>
<evidence type="ECO:0000256" key="1">
    <source>
        <dbReference type="SAM" id="MobiDB-lite"/>
    </source>
</evidence>
<feature type="compositionally biased region" description="Basic residues" evidence="1">
    <location>
        <begin position="25"/>
        <end position="34"/>
    </location>
</feature>
<evidence type="ECO:0000313" key="3">
    <source>
        <dbReference type="Proteomes" id="UP000233551"/>
    </source>
</evidence>
<proteinExistence type="predicted"/>
<reference evidence="2 3" key="1">
    <citation type="submission" date="2017-11" db="EMBL/GenBank/DDBJ databases">
        <title>De-novo sequencing of pomegranate (Punica granatum L.) genome.</title>
        <authorList>
            <person name="Akparov Z."/>
            <person name="Amiraslanov A."/>
            <person name="Hajiyeva S."/>
            <person name="Abbasov M."/>
            <person name="Kaur K."/>
            <person name="Hamwieh A."/>
            <person name="Solovyev V."/>
            <person name="Salamov A."/>
            <person name="Braich B."/>
            <person name="Kosarev P."/>
            <person name="Mahmoud A."/>
            <person name="Hajiyev E."/>
            <person name="Babayeva S."/>
            <person name="Izzatullayeva V."/>
            <person name="Mammadov A."/>
            <person name="Mammadov A."/>
            <person name="Sharifova S."/>
            <person name="Ojaghi J."/>
            <person name="Eynullazada K."/>
            <person name="Bayramov B."/>
            <person name="Abdulazimova A."/>
            <person name="Shahmuradov I."/>
        </authorList>
    </citation>
    <scope>NUCLEOTIDE SEQUENCE [LARGE SCALE GENOMIC DNA]</scope>
    <source>
        <strain evidence="3">cv. AG2017</strain>
        <tissue evidence="2">Leaf</tissue>
    </source>
</reference>
<protein>
    <submittedName>
        <fullName evidence="2">Uncharacterized protein</fullName>
    </submittedName>
</protein>
<sequence>MPRVFNPKSVIARSTLQGLASSGMSHKRKLRARSSLKLSRPRWVPKQVMDNIIVSREGQPNSAEPKRGGRGHDWSKGSHAPRETTAAPRGIARD</sequence>
<keyword evidence="3" id="KW-1185">Reference proteome</keyword>
<gene>
    <name evidence="2" type="ORF">CRG98_016526</name>
</gene>
<name>A0A2I0K3E6_PUNGR</name>
<evidence type="ECO:0000313" key="2">
    <source>
        <dbReference type="EMBL" id="PKI63075.1"/>
    </source>
</evidence>
<dbReference type="Proteomes" id="UP000233551">
    <property type="component" value="Unassembled WGS sequence"/>
</dbReference>
<organism evidence="2 3">
    <name type="scientific">Punica granatum</name>
    <name type="common">Pomegranate</name>
    <dbReference type="NCBI Taxonomy" id="22663"/>
    <lineage>
        <taxon>Eukaryota</taxon>
        <taxon>Viridiplantae</taxon>
        <taxon>Streptophyta</taxon>
        <taxon>Embryophyta</taxon>
        <taxon>Tracheophyta</taxon>
        <taxon>Spermatophyta</taxon>
        <taxon>Magnoliopsida</taxon>
        <taxon>eudicotyledons</taxon>
        <taxon>Gunneridae</taxon>
        <taxon>Pentapetalae</taxon>
        <taxon>rosids</taxon>
        <taxon>malvids</taxon>
        <taxon>Myrtales</taxon>
        <taxon>Lythraceae</taxon>
        <taxon>Punica</taxon>
    </lineage>
</organism>
<feature type="compositionally biased region" description="Basic and acidic residues" evidence="1">
    <location>
        <begin position="64"/>
        <end position="82"/>
    </location>
</feature>
<dbReference type="EMBL" id="PGOL01000907">
    <property type="protein sequence ID" value="PKI63075.1"/>
    <property type="molecule type" value="Genomic_DNA"/>
</dbReference>
<dbReference type="AlphaFoldDB" id="A0A2I0K3E6"/>
<feature type="region of interest" description="Disordered" evidence="1">
    <location>
        <begin position="16"/>
        <end position="94"/>
    </location>
</feature>